<dbReference type="InterPro" id="IPR045173">
    <property type="entry name" value="Cdt1"/>
</dbReference>
<dbReference type="CDD" id="cd08767">
    <property type="entry name" value="Cdt1_c"/>
    <property type="match status" value="1"/>
</dbReference>
<dbReference type="EMBL" id="PQIB02000015">
    <property type="protein sequence ID" value="RLM65018.1"/>
    <property type="molecule type" value="Genomic_DNA"/>
</dbReference>
<evidence type="ECO:0000313" key="6">
    <source>
        <dbReference type="Proteomes" id="UP000275267"/>
    </source>
</evidence>
<dbReference type="InterPro" id="IPR032054">
    <property type="entry name" value="Cdt1_C"/>
</dbReference>
<dbReference type="GO" id="GO:0030174">
    <property type="term" value="P:regulation of DNA-templated DNA replication initiation"/>
    <property type="evidence" value="ECO:0007669"/>
    <property type="project" value="InterPro"/>
</dbReference>
<dbReference type="GO" id="GO:0000278">
    <property type="term" value="P:mitotic cell cycle"/>
    <property type="evidence" value="ECO:0007669"/>
    <property type="project" value="TreeGrafter"/>
</dbReference>
<dbReference type="Gene3D" id="1.10.10.1420">
    <property type="entry name" value="DNA replication factor Cdt1, C-terminal WH domain"/>
    <property type="match status" value="1"/>
</dbReference>
<feature type="region of interest" description="Disordered" evidence="3">
    <location>
        <begin position="1"/>
        <end position="21"/>
    </location>
</feature>
<feature type="domain" description="DNA replication factor Cdt1 C-terminal" evidence="4">
    <location>
        <begin position="170"/>
        <end position="264"/>
    </location>
</feature>
<protein>
    <submittedName>
        <fullName evidence="5">CDT1-like protein a, chloroplastic</fullName>
    </submittedName>
</protein>
<keyword evidence="2" id="KW-0131">Cell cycle</keyword>
<comment type="caution">
    <text evidence="5">The sequence shown here is derived from an EMBL/GenBank/DDBJ whole genome shotgun (WGS) entry which is preliminary data.</text>
</comment>
<dbReference type="GO" id="GO:0070182">
    <property type="term" value="F:DNA polymerase binding"/>
    <property type="evidence" value="ECO:0007669"/>
    <property type="project" value="TreeGrafter"/>
</dbReference>
<organism evidence="5 6">
    <name type="scientific">Panicum miliaceum</name>
    <name type="common">Proso millet</name>
    <name type="synonym">Broomcorn millet</name>
    <dbReference type="NCBI Taxonomy" id="4540"/>
    <lineage>
        <taxon>Eukaryota</taxon>
        <taxon>Viridiplantae</taxon>
        <taxon>Streptophyta</taxon>
        <taxon>Embryophyta</taxon>
        <taxon>Tracheophyta</taxon>
        <taxon>Spermatophyta</taxon>
        <taxon>Magnoliopsida</taxon>
        <taxon>Liliopsida</taxon>
        <taxon>Poales</taxon>
        <taxon>Poaceae</taxon>
        <taxon>PACMAD clade</taxon>
        <taxon>Panicoideae</taxon>
        <taxon>Panicodae</taxon>
        <taxon>Paniceae</taxon>
        <taxon>Panicinae</taxon>
        <taxon>Panicum</taxon>
        <taxon>Panicum sect. Panicum</taxon>
    </lineage>
</organism>
<name>A0A3L6PTF0_PANMI</name>
<dbReference type="GO" id="GO:0071163">
    <property type="term" value="P:DNA replication preinitiation complex assembly"/>
    <property type="evidence" value="ECO:0007669"/>
    <property type="project" value="InterPro"/>
</dbReference>
<dbReference type="Proteomes" id="UP000275267">
    <property type="component" value="Unassembled WGS sequence"/>
</dbReference>
<sequence>MESSDVNREQAAMMSHISQSFKRRFSQRSPISLATASATSPLANVESTVLSPLSRNSFFSSNVSGSKEARPEEDGKVVVSMSGVSEGTPAKYASTPVRLMVTTPDLKTPKRPISAAGYGTPPLKMVKKTARAKLFATPTKVASSMDGENQNAAISAVDSDDELLSFLPHSLLQSVKQKEQRAMEEKETGFADQVKRQKLISSLPSIFDVIFLIYQSRQWYVMTKQELLHKIIASSTNTADRSEVEEQLTLLKELVPEWISEKTARSGDVL</sequence>
<evidence type="ECO:0000256" key="1">
    <source>
        <dbReference type="ARBA" id="ARBA00008356"/>
    </source>
</evidence>
<dbReference type="PANTHER" id="PTHR28637:SF1">
    <property type="entry name" value="DNA REPLICATION FACTOR CDT1"/>
    <property type="match status" value="1"/>
</dbReference>
<dbReference type="Pfam" id="PF16679">
    <property type="entry name" value="CDT1_C"/>
    <property type="match status" value="1"/>
</dbReference>
<dbReference type="GO" id="GO:0005634">
    <property type="term" value="C:nucleus"/>
    <property type="evidence" value="ECO:0007669"/>
    <property type="project" value="TreeGrafter"/>
</dbReference>
<dbReference type="InterPro" id="IPR038090">
    <property type="entry name" value="Cdt1_C_WH_dom_sf"/>
</dbReference>
<dbReference type="GO" id="GO:0003677">
    <property type="term" value="F:DNA binding"/>
    <property type="evidence" value="ECO:0007669"/>
    <property type="project" value="InterPro"/>
</dbReference>
<evidence type="ECO:0000256" key="3">
    <source>
        <dbReference type="SAM" id="MobiDB-lite"/>
    </source>
</evidence>
<dbReference type="GO" id="GO:0000076">
    <property type="term" value="P:DNA replication checkpoint signaling"/>
    <property type="evidence" value="ECO:0007669"/>
    <property type="project" value="TreeGrafter"/>
</dbReference>
<proteinExistence type="inferred from homology"/>
<accession>A0A3L6PTF0</accession>
<reference evidence="6" key="1">
    <citation type="journal article" date="2019" name="Nat. Commun.">
        <title>The genome of broomcorn millet.</title>
        <authorList>
            <person name="Zou C."/>
            <person name="Miki D."/>
            <person name="Li D."/>
            <person name="Tang Q."/>
            <person name="Xiao L."/>
            <person name="Rajput S."/>
            <person name="Deng P."/>
            <person name="Jia W."/>
            <person name="Huang R."/>
            <person name="Zhang M."/>
            <person name="Sun Y."/>
            <person name="Hu J."/>
            <person name="Fu X."/>
            <person name="Schnable P.S."/>
            <person name="Li F."/>
            <person name="Zhang H."/>
            <person name="Feng B."/>
            <person name="Zhu X."/>
            <person name="Liu R."/>
            <person name="Schnable J.C."/>
            <person name="Zhu J.-K."/>
            <person name="Zhang H."/>
        </authorList>
    </citation>
    <scope>NUCLEOTIDE SEQUENCE [LARGE SCALE GENOMIC DNA]</scope>
</reference>
<evidence type="ECO:0000313" key="5">
    <source>
        <dbReference type="EMBL" id="RLM65018.1"/>
    </source>
</evidence>
<dbReference type="PANTHER" id="PTHR28637">
    <property type="entry name" value="DNA REPLICATION FACTOR CDT1"/>
    <property type="match status" value="1"/>
</dbReference>
<dbReference type="STRING" id="4540.A0A3L6PTF0"/>
<dbReference type="OrthoDB" id="341730at2759"/>
<gene>
    <name evidence="5" type="ORF">C2845_PM16G02940</name>
</gene>
<evidence type="ECO:0000256" key="2">
    <source>
        <dbReference type="ARBA" id="ARBA00023306"/>
    </source>
</evidence>
<dbReference type="AlphaFoldDB" id="A0A3L6PTF0"/>
<keyword evidence="6" id="KW-1185">Reference proteome</keyword>
<dbReference type="FunFam" id="1.10.10.1420:FF:000003">
    <property type="entry name" value="CDT1-like protein a chloroplastic"/>
    <property type="match status" value="1"/>
</dbReference>
<evidence type="ECO:0000259" key="4">
    <source>
        <dbReference type="Pfam" id="PF16679"/>
    </source>
</evidence>
<comment type="similarity">
    <text evidence="1">Belongs to the Cdt1 family.</text>
</comment>